<sequence length="894" mass="97137">MLLERAGELRQLTRALQRARDGHGDQIVIAGPLGCGKSVLLQALRERATGMRVLTATCSVVEQDFAFGVARQLLEPALGRAGACDRWLTGTAGLAKPVFELDVQLDSAFAVEEAAVSGLTALTHVMSAEKPAVLLVDDLQWADDPSSRWLVRLSKTLSEHPILLVAAAADGERSPWLEEFRSTEIRPEPLSAKAIAELVERRTGQTPDDEFVAACHAVTGGNPMFLRAVLNHVTSPTADQVPHVQELRPARLKEKLVRGLATQPRHVQDYAKAVAILGDDDLTGRLAGLTEQQALEAQRILDHAGLVISRPAVRDAVEESMPVSEREEWQARAVQLLHDNGRPAEQVAARLLAVTTTQGRWAIGTLREAAGTAMRRGAPEVAARYLRRALRDVPGDSEQRARLLVDLATAERFFDPAASVRHISYAVPLFREVEDRATALVRIAPTALGQAPRPVRELIDQVAAELNHPELRYRLEARQRYVWHANPALLTDSVQRLKQIDGGTPGRRELQIILLDAAMLTARMPAQEVADIASAVLKQEAPHPRHVHTAIPLLIRVLAAADAAREAVPWLERALGQATNTVEKALILAQQSFVLMHQGKPGEAHRAAEHAVDLAVLDWRGDTTTAAVGLTAVAMELRDPSLIAKILSSRPDRDEPAGCDAVYRMLHATGEALAGQNAAALERFQDCGRVLDSVGWRNPVLLPWCITTARLHAQLGDLKAARDAAAQAWDRAVEWGAPVGVGRALYVLGRYTPGRKGLGMLHEAVQVLHANPFERAKALLQLGARERADGDPQAQRHLEEAHRLAVGAGAERLGTRIAKELDGNSPGIVVALTRTEFKVAGLVVQGLTNAEIAEELAVTSRAIEKHLTNSFRKLGIRRRTELPSALARAYPPPA</sequence>
<dbReference type="Gene3D" id="1.25.40.10">
    <property type="entry name" value="Tetratricopeptide repeat domain"/>
    <property type="match status" value="1"/>
</dbReference>
<dbReference type="CDD" id="cd06170">
    <property type="entry name" value="LuxR_C_like"/>
    <property type="match status" value="1"/>
</dbReference>
<dbReference type="PROSITE" id="PS50043">
    <property type="entry name" value="HTH_LUXR_2"/>
    <property type="match status" value="1"/>
</dbReference>
<dbReference type="Proteomes" id="UP000033393">
    <property type="component" value="Unassembled WGS sequence"/>
</dbReference>
<proteinExistence type="predicted"/>
<dbReference type="InterPro" id="IPR027417">
    <property type="entry name" value="P-loop_NTPase"/>
</dbReference>
<dbReference type="InterPro" id="IPR011990">
    <property type="entry name" value="TPR-like_helical_dom_sf"/>
</dbReference>
<dbReference type="InterPro" id="IPR041664">
    <property type="entry name" value="AAA_16"/>
</dbReference>
<dbReference type="GO" id="GO:0006355">
    <property type="term" value="P:regulation of DNA-templated transcription"/>
    <property type="evidence" value="ECO:0007669"/>
    <property type="project" value="InterPro"/>
</dbReference>
<dbReference type="PANTHER" id="PTHR16305:SF35">
    <property type="entry name" value="TRANSCRIPTIONAL ACTIVATOR DOMAIN"/>
    <property type="match status" value="1"/>
</dbReference>
<dbReference type="GO" id="GO:0004016">
    <property type="term" value="F:adenylate cyclase activity"/>
    <property type="evidence" value="ECO:0007669"/>
    <property type="project" value="TreeGrafter"/>
</dbReference>
<evidence type="ECO:0000256" key="1">
    <source>
        <dbReference type="ARBA" id="ARBA00022741"/>
    </source>
</evidence>
<dbReference type="SMART" id="SM00421">
    <property type="entry name" value="HTH_LUXR"/>
    <property type="match status" value="1"/>
</dbReference>
<protein>
    <recommendedName>
        <fullName evidence="3">HTH luxR-type domain-containing protein</fullName>
    </recommendedName>
</protein>
<name>A0A0F0GBW1_LENAE</name>
<comment type="caution">
    <text evidence="4">The sequence shown here is derived from an EMBL/GenBank/DDBJ whole genome shotgun (WGS) entry which is preliminary data.</text>
</comment>
<dbReference type="GO" id="GO:0005524">
    <property type="term" value="F:ATP binding"/>
    <property type="evidence" value="ECO:0007669"/>
    <property type="project" value="UniProtKB-KW"/>
</dbReference>
<evidence type="ECO:0000313" key="5">
    <source>
        <dbReference type="Proteomes" id="UP000033393"/>
    </source>
</evidence>
<gene>
    <name evidence="4" type="ORF">UK23_44470</name>
</gene>
<dbReference type="PANTHER" id="PTHR16305">
    <property type="entry name" value="TESTICULAR SOLUBLE ADENYLYL CYCLASE"/>
    <property type="match status" value="1"/>
</dbReference>
<dbReference type="Gene3D" id="1.10.10.10">
    <property type="entry name" value="Winged helix-like DNA-binding domain superfamily/Winged helix DNA-binding domain"/>
    <property type="match status" value="1"/>
</dbReference>
<dbReference type="EMBL" id="JYJG01000489">
    <property type="protein sequence ID" value="KJK33902.1"/>
    <property type="molecule type" value="Genomic_DNA"/>
</dbReference>
<dbReference type="GO" id="GO:0005737">
    <property type="term" value="C:cytoplasm"/>
    <property type="evidence" value="ECO:0007669"/>
    <property type="project" value="TreeGrafter"/>
</dbReference>
<evidence type="ECO:0000256" key="2">
    <source>
        <dbReference type="ARBA" id="ARBA00022840"/>
    </source>
</evidence>
<keyword evidence="1" id="KW-0547">Nucleotide-binding</keyword>
<dbReference type="Pfam" id="PF13191">
    <property type="entry name" value="AAA_16"/>
    <property type="match status" value="1"/>
</dbReference>
<dbReference type="InterPro" id="IPR000792">
    <property type="entry name" value="Tscrpt_reg_LuxR_C"/>
</dbReference>
<dbReference type="InterPro" id="IPR016032">
    <property type="entry name" value="Sig_transdc_resp-reg_C-effctor"/>
</dbReference>
<keyword evidence="5" id="KW-1185">Reference proteome</keyword>
<dbReference type="Gene3D" id="3.40.50.300">
    <property type="entry name" value="P-loop containing nucleotide triphosphate hydrolases"/>
    <property type="match status" value="1"/>
</dbReference>
<dbReference type="SUPFAM" id="SSF46894">
    <property type="entry name" value="C-terminal effector domain of the bipartite response regulators"/>
    <property type="match status" value="1"/>
</dbReference>
<organism evidence="4 5">
    <name type="scientific">Lentzea aerocolonigenes</name>
    <name type="common">Lechevalieria aerocolonigenes</name>
    <name type="synonym">Saccharothrix aerocolonigenes</name>
    <dbReference type="NCBI Taxonomy" id="68170"/>
    <lineage>
        <taxon>Bacteria</taxon>
        <taxon>Bacillati</taxon>
        <taxon>Actinomycetota</taxon>
        <taxon>Actinomycetes</taxon>
        <taxon>Pseudonocardiales</taxon>
        <taxon>Pseudonocardiaceae</taxon>
        <taxon>Lentzea</taxon>
    </lineage>
</organism>
<dbReference type="GO" id="GO:0003677">
    <property type="term" value="F:DNA binding"/>
    <property type="evidence" value="ECO:0007669"/>
    <property type="project" value="InterPro"/>
</dbReference>
<dbReference type="Pfam" id="PF00196">
    <property type="entry name" value="GerE"/>
    <property type="match status" value="1"/>
</dbReference>
<feature type="domain" description="HTH luxR-type" evidence="3">
    <location>
        <begin position="825"/>
        <end position="890"/>
    </location>
</feature>
<dbReference type="PRINTS" id="PR00038">
    <property type="entry name" value="HTHLUXR"/>
</dbReference>
<dbReference type="SUPFAM" id="SSF52540">
    <property type="entry name" value="P-loop containing nucleoside triphosphate hydrolases"/>
    <property type="match status" value="1"/>
</dbReference>
<evidence type="ECO:0000313" key="4">
    <source>
        <dbReference type="EMBL" id="KJK33902.1"/>
    </source>
</evidence>
<dbReference type="PATRIC" id="fig|68170.10.peg.2203"/>
<evidence type="ECO:0000259" key="3">
    <source>
        <dbReference type="PROSITE" id="PS50043"/>
    </source>
</evidence>
<keyword evidence="2" id="KW-0067">ATP-binding</keyword>
<accession>A0A0F0GBW1</accession>
<dbReference type="AlphaFoldDB" id="A0A0F0GBW1"/>
<reference evidence="4 5" key="1">
    <citation type="submission" date="2015-02" db="EMBL/GenBank/DDBJ databases">
        <authorList>
            <person name="Ju K.-S."/>
            <person name="Doroghazi J.R."/>
            <person name="Metcalf W."/>
        </authorList>
    </citation>
    <scope>NUCLEOTIDE SEQUENCE [LARGE SCALE GENOMIC DNA]</scope>
    <source>
        <strain evidence="4 5">NRRL B-16140</strain>
    </source>
</reference>
<dbReference type="InterPro" id="IPR036388">
    <property type="entry name" value="WH-like_DNA-bd_sf"/>
</dbReference>